<keyword evidence="1 2" id="KW-0378">Hydrolase</keyword>
<dbReference type="OrthoDB" id="367448at2"/>
<dbReference type="Gene3D" id="1.20.120.1600">
    <property type="match status" value="1"/>
</dbReference>
<dbReference type="Pfam" id="PF00702">
    <property type="entry name" value="Hydrolase"/>
    <property type="match status" value="1"/>
</dbReference>
<name>A0A5D4XU62_9GAMM</name>
<dbReference type="EMBL" id="VTFT01000001">
    <property type="protein sequence ID" value="TYT27031.1"/>
    <property type="molecule type" value="Genomic_DNA"/>
</dbReference>
<dbReference type="PANTHER" id="PTHR43316:SF3">
    <property type="entry name" value="HALOACID DEHALOGENASE, TYPE II (AFU_ORTHOLOGUE AFUA_2G07750)-RELATED"/>
    <property type="match status" value="1"/>
</dbReference>
<dbReference type="Proteomes" id="UP000324973">
    <property type="component" value="Unassembled WGS sequence"/>
</dbReference>
<gene>
    <name evidence="2" type="ORF">FZO89_12600</name>
</gene>
<accession>A0A5D4XU62</accession>
<dbReference type="SUPFAM" id="SSF56784">
    <property type="entry name" value="HAD-like"/>
    <property type="match status" value="1"/>
</dbReference>
<reference evidence="2 3" key="1">
    <citation type="submission" date="2019-08" db="EMBL/GenBank/DDBJ databases">
        <title>Luteimonas viscosus sp. nov., isolated from soil of a sunflower field.</title>
        <authorList>
            <person name="Jianli Z."/>
            <person name="Ying Z."/>
        </authorList>
    </citation>
    <scope>NUCLEOTIDE SEQUENCE [LARGE SCALE GENOMIC DNA]</scope>
    <source>
        <strain evidence="2 3">XBU10</strain>
    </source>
</reference>
<dbReference type="InterPro" id="IPR023214">
    <property type="entry name" value="HAD_sf"/>
</dbReference>
<dbReference type="SFLD" id="SFLDG01129">
    <property type="entry name" value="C1.5:_HAD__Beta-PGM__Phosphata"/>
    <property type="match status" value="1"/>
</dbReference>
<dbReference type="NCBIfam" id="TIGR01549">
    <property type="entry name" value="HAD-SF-IA-v1"/>
    <property type="match status" value="1"/>
</dbReference>
<dbReference type="PANTHER" id="PTHR43316">
    <property type="entry name" value="HYDROLASE, HALOACID DELAHOGENASE-RELATED"/>
    <property type="match status" value="1"/>
</dbReference>
<dbReference type="NCBIfam" id="TIGR01509">
    <property type="entry name" value="HAD-SF-IA-v3"/>
    <property type="match status" value="1"/>
</dbReference>
<dbReference type="InterPro" id="IPR036412">
    <property type="entry name" value="HAD-like_sf"/>
</dbReference>
<keyword evidence="3" id="KW-1185">Reference proteome</keyword>
<dbReference type="InterPro" id="IPR051540">
    <property type="entry name" value="S-2-haloacid_dehalogenase"/>
</dbReference>
<evidence type="ECO:0000256" key="1">
    <source>
        <dbReference type="ARBA" id="ARBA00022801"/>
    </source>
</evidence>
<sequence length="236" mass="26540">MSFPVRAITLDLDDTLWPFAPIGARIERVLDDWMREHSPATATMFPVEAMRALRERVWREHPHLAHDLSALRRLTLEIALRDSRGDPALLDAAYEAFYAERNRVEFYPDALEALERIAARLPVVALSNGNADLARCGIDRHFAFQLHAREHGAAKPEASIFLAACERLRLAPGLVLHVGDHVDADVRGAALAGLRSCWLRRDDHPAALADWPHQDVRPDLVFDSLAGLADWLDRQD</sequence>
<dbReference type="RefSeq" id="WP_149103584.1">
    <property type="nucleotide sequence ID" value="NZ_VTFT01000001.1"/>
</dbReference>
<evidence type="ECO:0000313" key="2">
    <source>
        <dbReference type="EMBL" id="TYT27031.1"/>
    </source>
</evidence>
<dbReference type="Gene3D" id="3.40.50.1000">
    <property type="entry name" value="HAD superfamily/HAD-like"/>
    <property type="match status" value="1"/>
</dbReference>
<dbReference type="AlphaFoldDB" id="A0A5D4XU62"/>
<evidence type="ECO:0000313" key="3">
    <source>
        <dbReference type="Proteomes" id="UP000324973"/>
    </source>
</evidence>
<organism evidence="2 3">
    <name type="scientific">Luteimonas viscosa</name>
    <dbReference type="NCBI Taxonomy" id="1132694"/>
    <lineage>
        <taxon>Bacteria</taxon>
        <taxon>Pseudomonadati</taxon>
        <taxon>Pseudomonadota</taxon>
        <taxon>Gammaproteobacteria</taxon>
        <taxon>Lysobacterales</taxon>
        <taxon>Lysobacteraceae</taxon>
        <taxon>Luteimonas</taxon>
    </lineage>
</organism>
<dbReference type="InterPro" id="IPR006439">
    <property type="entry name" value="HAD-SF_hydro_IA"/>
</dbReference>
<dbReference type="SFLD" id="SFLDS00003">
    <property type="entry name" value="Haloacid_Dehalogenase"/>
    <property type="match status" value="1"/>
</dbReference>
<comment type="caution">
    <text evidence="2">The sequence shown here is derived from an EMBL/GenBank/DDBJ whole genome shotgun (WGS) entry which is preliminary data.</text>
</comment>
<proteinExistence type="predicted"/>
<dbReference type="GO" id="GO:0016787">
    <property type="term" value="F:hydrolase activity"/>
    <property type="evidence" value="ECO:0007669"/>
    <property type="project" value="UniProtKB-KW"/>
</dbReference>
<protein>
    <submittedName>
        <fullName evidence="2">HAD-IA family hydrolase</fullName>
    </submittedName>
</protein>